<evidence type="ECO:0000313" key="3">
    <source>
        <dbReference type="EMBL" id="MBB3326092.1"/>
    </source>
</evidence>
<comment type="caution">
    <text evidence="3">The sequence shown here is derived from an EMBL/GenBank/DDBJ whole genome shotgun (WGS) entry which is preliminary data.</text>
</comment>
<feature type="transmembrane region" description="Helical" evidence="1">
    <location>
        <begin position="297"/>
        <end position="314"/>
    </location>
</feature>
<sequence length="328" mass="35169">MLFHARIPGFSNGDLGVDVFFVLSGFLISGILLRSAGRGRVSYADFYRRRALRLLPAYLTVLIVCVLTDLLHDSGGTLKGAATSFFYVSNWAAAAGVGTGLLAHTWSLSIEEQFYLLWPLVLVALLGRARGDLGRVARSVLLLAVASYLSVVACLLLGGSVELAWNATTSRAFELLAGCLLAVVLQRRGVAGAPALRIGSRATGPVSLLGLLALLVVASHDPWNPWVEMLVQWPVVVALTVLLIVACVAGPNLTKTVLGWAPLVAVGKVSYGAYLWHFPVFVVVDGTLGLDSWGPRFLALAVTAVVVVLSYRFVERPFLRMKDRSARA</sequence>
<reference evidence="3 4" key="1">
    <citation type="submission" date="2020-08" db="EMBL/GenBank/DDBJ databases">
        <title>Sequencing the genomes of 1000 actinobacteria strains.</title>
        <authorList>
            <person name="Klenk H.-P."/>
        </authorList>
    </citation>
    <scope>NUCLEOTIDE SEQUENCE [LARGE SCALE GENOMIC DNA]</scope>
    <source>
        <strain evidence="3 4">DSM 11053</strain>
    </source>
</reference>
<dbReference type="InterPro" id="IPR002656">
    <property type="entry name" value="Acyl_transf_3_dom"/>
</dbReference>
<dbReference type="GO" id="GO:0016020">
    <property type="term" value="C:membrane"/>
    <property type="evidence" value="ECO:0007669"/>
    <property type="project" value="TreeGrafter"/>
</dbReference>
<dbReference type="Pfam" id="PF01757">
    <property type="entry name" value="Acyl_transf_3"/>
    <property type="match status" value="1"/>
</dbReference>
<organism evidence="3 4">
    <name type="scientific">Microlunatus antarcticus</name>
    <dbReference type="NCBI Taxonomy" id="53388"/>
    <lineage>
        <taxon>Bacteria</taxon>
        <taxon>Bacillati</taxon>
        <taxon>Actinomycetota</taxon>
        <taxon>Actinomycetes</taxon>
        <taxon>Propionibacteriales</taxon>
        <taxon>Propionibacteriaceae</taxon>
        <taxon>Microlunatus</taxon>
    </lineage>
</organism>
<dbReference type="PANTHER" id="PTHR23028:SF53">
    <property type="entry name" value="ACYL_TRANSF_3 DOMAIN-CONTAINING PROTEIN"/>
    <property type="match status" value="1"/>
</dbReference>
<feature type="transmembrane region" description="Helical" evidence="1">
    <location>
        <begin position="230"/>
        <end position="250"/>
    </location>
</feature>
<evidence type="ECO:0000313" key="4">
    <source>
        <dbReference type="Proteomes" id="UP000565572"/>
    </source>
</evidence>
<keyword evidence="1" id="KW-0812">Transmembrane</keyword>
<feature type="transmembrane region" description="Helical" evidence="1">
    <location>
        <begin position="198"/>
        <end position="218"/>
    </location>
</feature>
<keyword evidence="4" id="KW-1185">Reference proteome</keyword>
<protein>
    <submittedName>
        <fullName evidence="3">Peptidoglycan/LPS O-acetylase OafA/YrhL</fullName>
    </submittedName>
</protein>
<feature type="transmembrane region" description="Helical" evidence="1">
    <location>
        <begin position="257"/>
        <end position="277"/>
    </location>
</feature>
<dbReference type="Proteomes" id="UP000565572">
    <property type="component" value="Unassembled WGS sequence"/>
</dbReference>
<proteinExistence type="predicted"/>
<dbReference type="GO" id="GO:0009103">
    <property type="term" value="P:lipopolysaccharide biosynthetic process"/>
    <property type="evidence" value="ECO:0007669"/>
    <property type="project" value="TreeGrafter"/>
</dbReference>
<feature type="transmembrane region" description="Helical" evidence="1">
    <location>
        <begin position="141"/>
        <end position="161"/>
    </location>
</feature>
<evidence type="ECO:0000256" key="1">
    <source>
        <dbReference type="SAM" id="Phobius"/>
    </source>
</evidence>
<gene>
    <name evidence="3" type="ORF">FHX39_001036</name>
</gene>
<dbReference type="PANTHER" id="PTHR23028">
    <property type="entry name" value="ACETYLTRANSFERASE"/>
    <property type="match status" value="1"/>
</dbReference>
<evidence type="ECO:0000259" key="2">
    <source>
        <dbReference type="Pfam" id="PF01757"/>
    </source>
</evidence>
<dbReference type="AlphaFoldDB" id="A0A7W5P681"/>
<feature type="transmembrane region" description="Helical" evidence="1">
    <location>
        <begin position="54"/>
        <end position="71"/>
    </location>
</feature>
<feature type="domain" description="Acyltransferase 3" evidence="2">
    <location>
        <begin position="11"/>
        <end position="311"/>
    </location>
</feature>
<feature type="transmembrane region" description="Helical" evidence="1">
    <location>
        <begin position="167"/>
        <end position="186"/>
    </location>
</feature>
<feature type="transmembrane region" description="Helical" evidence="1">
    <location>
        <begin position="15"/>
        <end position="33"/>
    </location>
</feature>
<dbReference type="InterPro" id="IPR050879">
    <property type="entry name" value="Acyltransferase_3"/>
</dbReference>
<name>A0A7W5P681_9ACTN</name>
<dbReference type="GO" id="GO:0016747">
    <property type="term" value="F:acyltransferase activity, transferring groups other than amino-acyl groups"/>
    <property type="evidence" value="ECO:0007669"/>
    <property type="project" value="InterPro"/>
</dbReference>
<keyword evidence="1" id="KW-1133">Transmembrane helix</keyword>
<dbReference type="EMBL" id="JACHZG010000001">
    <property type="protein sequence ID" value="MBB3326092.1"/>
    <property type="molecule type" value="Genomic_DNA"/>
</dbReference>
<keyword evidence="1" id="KW-0472">Membrane</keyword>
<accession>A0A7W5P681</accession>